<evidence type="ECO:0000313" key="5">
    <source>
        <dbReference type="EMBL" id="RAQ22771.1"/>
    </source>
</evidence>
<dbReference type="SUPFAM" id="SSF55347">
    <property type="entry name" value="Glyceraldehyde-3-phosphate dehydrogenase-like, C-terminal domain"/>
    <property type="match status" value="1"/>
</dbReference>
<dbReference type="Pfam" id="PF22725">
    <property type="entry name" value="GFO_IDH_MocA_C3"/>
    <property type="match status" value="1"/>
</dbReference>
<evidence type="ECO:0000313" key="6">
    <source>
        <dbReference type="Proteomes" id="UP000249377"/>
    </source>
</evidence>
<dbReference type="Proteomes" id="UP000249377">
    <property type="component" value="Unassembled WGS sequence"/>
</dbReference>
<reference evidence="5 6" key="1">
    <citation type="submission" date="2018-06" db="EMBL/GenBank/DDBJ databases">
        <title>Noncontiguous genome sequence of Ruminococcaceae bacterium ASD2818.</title>
        <authorList>
            <person name="Chaplin A.V."/>
            <person name="Sokolova S.R."/>
            <person name="Kochetkova T.O."/>
            <person name="Goltsov A.Y."/>
            <person name="Trofimov D.Y."/>
            <person name="Efimov B.A."/>
        </authorList>
    </citation>
    <scope>NUCLEOTIDE SEQUENCE [LARGE SCALE GENOMIC DNA]</scope>
    <source>
        <strain evidence="5 6">ASD2818</strain>
    </source>
</reference>
<keyword evidence="2" id="KW-0560">Oxidoreductase</keyword>
<accession>A0A328UC08</accession>
<sequence>MKVSILCLGNIAAKMAQTLNALPETEPYAVASRTASKATAFAAEHGFQKAYGSYEELAADPNAGLIYIASPHSHHYKLAKLCLEHGHPVICEKPFTANRAQAEELFALAAQKNLFITEAMWTRYLPYINKVREILASGAIGEICSASATFGCPLSHVERMARPELAGGALLDLGVYPFTFLSLFMESDIASIATEAVKTTLGVDAQSTTVLRYRNGTLGTVQCSMLNHMPVYASIYGTKGRIEVPNFMSAERFTLHIDGQSPDEYRFPFEVNGFEYEIRAAFAALAEGRTECPQSPHAETLRVIGLMDTLRARWGIRFPFET</sequence>
<comment type="caution">
    <text evidence="5">The sequence shown here is derived from an EMBL/GenBank/DDBJ whole genome shotgun (WGS) entry which is preliminary data.</text>
</comment>
<organism evidence="5 6">
    <name type="scientific">Hydrogeniiclostridium mannosilyticum</name>
    <dbReference type="NCBI Taxonomy" id="2764322"/>
    <lineage>
        <taxon>Bacteria</taxon>
        <taxon>Bacillati</taxon>
        <taxon>Bacillota</taxon>
        <taxon>Clostridia</taxon>
        <taxon>Eubacteriales</taxon>
        <taxon>Acutalibacteraceae</taxon>
        <taxon>Hydrogeniiclostridium</taxon>
    </lineage>
</organism>
<dbReference type="RefSeq" id="WP_112333335.1">
    <property type="nucleotide sequence ID" value="NZ_QLYR01000009.1"/>
</dbReference>
<proteinExistence type="inferred from homology"/>
<gene>
    <name evidence="5" type="ORF">DPQ25_11575</name>
</gene>
<feature type="domain" description="GFO/IDH/MocA-like oxidoreductase" evidence="4">
    <location>
        <begin position="129"/>
        <end position="243"/>
    </location>
</feature>
<feature type="domain" description="Gfo/Idh/MocA-like oxidoreductase N-terminal" evidence="3">
    <location>
        <begin position="2"/>
        <end position="115"/>
    </location>
</feature>
<dbReference type="AlphaFoldDB" id="A0A328UC08"/>
<dbReference type="SUPFAM" id="SSF51735">
    <property type="entry name" value="NAD(P)-binding Rossmann-fold domains"/>
    <property type="match status" value="1"/>
</dbReference>
<dbReference type="PANTHER" id="PTHR22604">
    <property type="entry name" value="OXIDOREDUCTASES"/>
    <property type="match status" value="1"/>
</dbReference>
<keyword evidence="6" id="KW-1185">Reference proteome</keyword>
<dbReference type="PANTHER" id="PTHR22604:SF105">
    <property type="entry name" value="TRANS-1,2-DIHYDROBENZENE-1,2-DIOL DEHYDROGENASE"/>
    <property type="match status" value="1"/>
</dbReference>
<evidence type="ECO:0000256" key="2">
    <source>
        <dbReference type="ARBA" id="ARBA00023002"/>
    </source>
</evidence>
<dbReference type="GO" id="GO:0000166">
    <property type="term" value="F:nucleotide binding"/>
    <property type="evidence" value="ECO:0007669"/>
    <property type="project" value="InterPro"/>
</dbReference>
<name>A0A328UC08_9FIRM</name>
<dbReference type="GO" id="GO:0016491">
    <property type="term" value="F:oxidoreductase activity"/>
    <property type="evidence" value="ECO:0007669"/>
    <property type="project" value="UniProtKB-KW"/>
</dbReference>
<dbReference type="Pfam" id="PF01408">
    <property type="entry name" value="GFO_IDH_MocA"/>
    <property type="match status" value="1"/>
</dbReference>
<dbReference type="InterPro" id="IPR000683">
    <property type="entry name" value="Gfo/Idh/MocA-like_OxRdtase_N"/>
</dbReference>
<dbReference type="Gene3D" id="3.30.360.10">
    <property type="entry name" value="Dihydrodipicolinate Reductase, domain 2"/>
    <property type="match status" value="1"/>
</dbReference>
<evidence type="ECO:0000256" key="1">
    <source>
        <dbReference type="ARBA" id="ARBA00010928"/>
    </source>
</evidence>
<dbReference type="InterPro" id="IPR036291">
    <property type="entry name" value="NAD(P)-bd_dom_sf"/>
</dbReference>
<comment type="similarity">
    <text evidence="1">Belongs to the Gfo/Idh/MocA family.</text>
</comment>
<dbReference type="InterPro" id="IPR050984">
    <property type="entry name" value="Gfo/Idh/MocA_domain"/>
</dbReference>
<dbReference type="EMBL" id="QLYR01000009">
    <property type="protein sequence ID" value="RAQ22771.1"/>
    <property type="molecule type" value="Genomic_DNA"/>
</dbReference>
<dbReference type="Gene3D" id="3.40.50.720">
    <property type="entry name" value="NAD(P)-binding Rossmann-like Domain"/>
    <property type="match status" value="1"/>
</dbReference>
<protein>
    <submittedName>
        <fullName evidence="5">Gfo/Idh/MocA family oxidoreductase</fullName>
    </submittedName>
</protein>
<dbReference type="InterPro" id="IPR055170">
    <property type="entry name" value="GFO_IDH_MocA-like_dom"/>
</dbReference>
<evidence type="ECO:0000259" key="3">
    <source>
        <dbReference type="Pfam" id="PF01408"/>
    </source>
</evidence>
<evidence type="ECO:0000259" key="4">
    <source>
        <dbReference type="Pfam" id="PF22725"/>
    </source>
</evidence>